<feature type="domain" description="PSD13 N-terminal" evidence="2">
    <location>
        <begin position="30"/>
        <end position="218"/>
    </location>
</feature>
<evidence type="ECO:0000313" key="4">
    <source>
        <dbReference type="EMBL" id="CAL1137584.1"/>
    </source>
</evidence>
<dbReference type="Proteomes" id="UP001152797">
    <property type="component" value="Unassembled WGS sequence"/>
</dbReference>
<dbReference type="Pfam" id="PF22037">
    <property type="entry name" value="PSD13_N"/>
    <property type="match status" value="1"/>
</dbReference>
<dbReference type="PANTHER" id="PTHR10539:SF0">
    <property type="entry name" value="26S PROTEASOME NON-ATPASE REGULATORY SUBUNIT 13"/>
    <property type="match status" value="1"/>
</dbReference>
<dbReference type="GO" id="GO:0006511">
    <property type="term" value="P:ubiquitin-dependent protein catabolic process"/>
    <property type="evidence" value="ECO:0007669"/>
    <property type="project" value="TreeGrafter"/>
</dbReference>
<dbReference type="InterPro" id="IPR035298">
    <property type="entry name" value="PSMD13"/>
</dbReference>
<keyword evidence="1" id="KW-0647">Proteasome</keyword>
<protein>
    <recommendedName>
        <fullName evidence="2">PSD13 N-terminal domain-containing protein</fullName>
    </recommendedName>
</protein>
<dbReference type="GO" id="GO:0005198">
    <property type="term" value="F:structural molecule activity"/>
    <property type="evidence" value="ECO:0007669"/>
    <property type="project" value="TreeGrafter"/>
</dbReference>
<evidence type="ECO:0000313" key="5">
    <source>
        <dbReference type="Proteomes" id="UP001152797"/>
    </source>
</evidence>
<sequence length="268" mass="30011">MSSLPQTRQSNLSCPAWSLGRYLVSPPFTSPAAADELKGFFDSFIKGFDSKFDKVRWVQILSIIAKPQTPAVALDLIAPFEEAMSGSRDAKFLWQTLKGEKLTLSGDTEAAKELLDNLGSEIEAAYEVQALIQSHFHKTKALLWKTLSRPQEFYKSSILYLAFTPLEAIPVEERPRIAFETVVSALVAEEEFNFGELTQQEIIPSLEGSPFAWIRELLQAFSEGKFDLFDSALAKNKAQMDATPELKSAGDTLRPWKRSVQCDQRVII</sequence>
<evidence type="ECO:0000313" key="3">
    <source>
        <dbReference type="EMBL" id="CAI3984209.1"/>
    </source>
</evidence>
<dbReference type="GO" id="GO:0005829">
    <property type="term" value="C:cytosol"/>
    <property type="evidence" value="ECO:0007669"/>
    <property type="project" value="TreeGrafter"/>
</dbReference>
<accession>A0A9P1C356</accession>
<gene>
    <name evidence="3" type="ORF">C1SCF055_LOCUS11757</name>
</gene>
<dbReference type="EMBL" id="CAMXCT010000868">
    <property type="protein sequence ID" value="CAI3984209.1"/>
    <property type="molecule type" value="Genomic_DNA"/>
</dbReference>
<keyword evidence="5" id="KW-1185">Reference proteome</keyword>
<organism evidence="3">
    <name type="scientific">Cladocopium goreaui</name>
    <dbReference type="NCBI Taxonomy" id="2562237"/>
    <lineage>
        <taxon>Eukaryota</taxon>
        <taxon>Sar</taxon>
        <taxon>Alveolata</taxon>
        <taxon>Dinophyceae</taxon>
        <taxon>Suessiales</taxon>
        <taxon>Symbiodiniaceae</taxon>
        <taxon>Cladocopium</taxon>
    </lineage>
</organism>
<reference evidence="4" key="2">
    <citation type="submission" date="2024-04" db="EMBL/GenBank/DDBJ databases">
        <authorList>
            <person name="Chen Y."/>
            <person name="Shah S."/>
            <person name="Dougan E. K."/>
            <person name="Thang M."/>
            <person name="Chan C."/>
        </authorList>
    </citation>
    <scope>NUCLEOTIDE SEQUENCE [LARGE SCALE GENOMIC DNA]</scope>
</reference>
<name>A0A9P1C356_9DINO</name>
<dbReference type="EMBL" id="CAMXCT020000868">
    <property type="protein sequence ID" value="CAL1137584.1"/>
    <property type="molecule type" value="Genomic_DNA"/>
</dbReference>
<evidence type="ECO:0000256" key="1">
    <source>
        <dbReference type="ARBA" id="ARBA00022942"/>
    </source>
</evidence>
<dbReference type="EMBL" id="CAMXCT030000868">
    <property type="protein sequence ID" value="CAL4771521.1"/>
    <property type="molecule type" value="Genomic_DNA"/>
</dbReference>
<dbReference type="GO" id="GO:0005634">
    <property type="term" value="C:nucleus"/>
    <property type="evidence" value="ECO:0007669"/>
    <property type="project" value="TreeGrafter"/>
</dbReference>
<dbReference type="GO" id="GO:0008541">
    <property type="term" value="C:proteasome regulatory particle, lid subcomplex"/>
    <property type="evidence" value="ECO:0007669"/>
    <property type="project" value="TreeGrafter"/>
</dbReference>
<dbReference type="PANTHER" id="PTHR10539">
    <property type="entry name" value="26S PROTEASOME NON-ATPASE REGULATORY SUBUNIT 13"/>
    <property type="match status" value="1"/>
</dbReference>
<proteinExistence type="predicted"/>
<dbReference type="OrthoDB" id="1093at2759"/>
<dbReference type="InterPro" id="IPR054179">
    <property type="entry name" value="PSD13_N"/>
</dbReference>
<evidence type="ECO:0000259" key="2">
    <source>
        <dbReference type="Pfam" id="PF22037"/>
    </source>
</evidence>
<reference evidence="3" key="1">
    <citation type="submission" date="2022-10" db="EMBL/GenBank/DDBJ databases">
        <authorList>
            <person name="Chen Y."/>
            <person name="Dougan E. K."/>
            <person name="Chan C."/>
            <person name="Rhodes N."/>
            <person name="Thang M."/>
        </authorList>
    </citation>
    <scope>NUCLEOTIDE SEQUENCE</scope>
</reference>
<dbReference type="AlphaFoldDB" id="A0A9P1C356"/>
<comment type="caution">
    <text evidence="3">The sequence shown here is derived from an EMBL/GenBank/DDBJ whole genome shotgun (WGS) entry which is preliminary data.</text>
</comment>